<evidence type="ECO:0000313" key="1">
    <source>
        <dbReference type="EMBL" id="CDY52932.1"/>
    </source>
</evidence>
<name>A0A078ISH0_BRANA</name>
<dbReference type="EMBL" id="LK033142">
    <property type="protein sequence ID" value="CDY52932.1"/>
    <property type="molecule type" value="Genomic_DNA"/>
</dbReference>
<evidence type="ECO:0000313" key="2">
    <source>
        <dbReference type="Proteomes" id="UP000028999"/>
    </source>
</evidence>
<protein>
    <submittedName>
        <fullName evidence="1">BnaA04g29390D protein</fullName>
    </submittedName>
</protein>
<proteinExistence type="predicted"/>
<sequence length="48" mass="5441">MTVFRALKFKIISNIQNEDEERMDAEAVKQAVTDAISSWGETNVPPFL</sequence>
<dbReference type="PaxDb" id="3708-A0A078ISH0"/>
<accession>A0A078ISH0</accession>
<organism evidence="1 2">
    <name type="scientific">Brassica napus</name>
    <name type="common">Rape</name>
    <dbReference type="NCBI Taxonomy" id="3708"/>
    <lineage>
        <taxon>Eukaryota</taxon>
        <taxon>Viridiplantae</taxon>
        <taxon>Streptophyta</taxon>
        <taxon>Embryophyta</taxon>
        <taxon>Tracheophyta</taxon>
        <taxon>Spermatophyta</taxon>
        <taxon>Magnoliopsida</taxon>
        <taxon>eudicotyledons</taxon>
        <taxon>Gunneridae</taxon>
        <taxon>Pentapetalae</taxon>
        <taxon>rosids</taxon>
        <taxon>malvids</taxon>
        <taxon>Brassicales</taxon>
        <taxon>Brassicaceae</taxon>
        <taxon>Brassiceae</taxon>
        <taxon>Brassica</taxon>
    </lineage>
</organism>
<gene>
    <name evidence="1" type="primary">BnaA04g29390D</name>
    <name evidence="1" type="ORF">GSBRNA2T00008117001</name>
</gene>
<reference evidence="1 2" key="1">
    <citation type="journal article" date="2014" name="Science">
        <title>Plant genetics. Early allopolyploid evolution in the post-Neolithic Brassica napus oilseed genome.</title>
        <authorList>
            <person name="Chalhoub B."/>
            <person name="Denoeud F."/>
            <person name="Liu S."/>
            <person name="Parkin I.A."/>
            <person name="Tang H."/>
            <person name="Wang X."/>
            <person name="Chiquet J."/>
            <person name="Belcram H."/>
            <person name="Tong C."/>
            <person name="Samans B."/>
            <person name="Correa M."/>
            <person name="Da Silva C."/>
            <person name="Just J."/>
            <person name="Falentin C."/>
            <person name="Koh C.S."/>
            <person name="Le Clainche I."/>
            <person name="Bernard M."/>
            <person name="Bento P."/>
            <person name="Noel B."/>
            <person name="Labadie K."/>
            <person name="Alberti A."/>
            <person name="Charles M."/>
            <person name="Arnaud D."/>
            <person name="Guo H."/>
            <person name="Daviaud C."/>
            <person name="Alamery S."/>
            <person name="Jabbari K."/>
            <person name="Zhao M."/>
            <person name="Edger P.P."/>
            <person name="Chelaifa H."/>
            <person name="Tack D."/>
            <person name="Lassalle G."/>
            <person name="Mestiri I."/>
            <person name="Schnel N."/>
            <person name="Le Paslier M.C."/>
            <person name="Fan G."/>
            <person name="Renault V."/>
            <person name="Bayer P.E."/>
            <person name="Golicz A.A."/>
            <person name="Manoli S."/>
            <person name="Lee T.H."/>
            <person name="Thi V.H."/>
            <person name="Chalabi S."/>
            <person name="Hu Q."/>
            <person name="Fan C."/>
            <person name="Tollenaere R."/>
            <person name="Lu Y."/>
            <person name="Battail C."/>
            <person name="Shen J."/>
            <person name="Sidebottom C.H."/>
            <person name="Wang X."/>
            <person name="Canaguier A."/>
            <person name="Chauveau A."/>
            <person name="Berard A."/>
            <person name="Deniot G."/>
            <person name="Guan M."/>
            <person name="Liu Z."/>
            <person name="Sun F."/>
            <person name="Lim Y.P."/>
            <person name="Lyons E."/>
            <person name="Town C.D."/>
            <person name="Bancroft I."/>
            <person name="Wang X."/>
            <person name="Meng J."/>
            <person name="Ma J."/>
            <person name="Pires J.C."/>
            <person name="King G.J."/>
            <person name="Brunel D."/>
            <person name="Delourme R."/>
            <person name="Renard M."/>
            <person name="Aury J.M."/>
            <person name="Adams K.L."/>
            <person name="Batley J."/>
            <person name="Snowdon R.J."/>
            <person name="Tost J."/>
            <person name="Edwards D."/>
            <person name="Zhou Y."/>
            <person name="Hua W."/>
            <person name="Sharpe A.G."/>
            <person name="Paterson A.H."/>
            <person name="Guan C."/>
            <person name="Wincker P."/>
        </authorList>
    </citation>
    <scope>NUCLEOTIDE SEQUENCE [LARGE SCALE GENOMIC DNA]</scope>
    <source>
        <strain evidence="2">cv. Darmor-bzh</strain>
    </source>
</reference>
<dbReference type="Proteomes" id="UP000028999">
    <property type="component" value="Unassembled WGS sequence"/>
</dbReference>
<dbReference type="Gramene" id="CDY52932">
    <property type="protein sequence ID" value="CDY52932"/>
    <property type="gene ID" value="GSBRNA2T00008117001"/>
</dbReference>
<keyword evidence="2" id="KW-1185">Reference proteome</keyword>
<dbReference type="AlphaFoldDB" id="A0A078ISH0"/>